<evidence type="ECO:0000256" key="1">
    <source>
        <dbReference type="ARBA" id="ARBA00004123"/>
    </source>
</evidence>
<dbReference type="InterPro" id="IPR011257">
    <property type="entry name" value="DNA_glycosylase"/>
</dbReference>
<dbReference type="GO" id="GO:0005634">
    <property type="term" value="C:nucleus"/>
    <property type="evidence" value="ECO:0007669"/>
    <property type="project" value="UniProtKB-SubCell"/>
</dbReference>
<gene>
    <name evidence="4" type="ORF">LEL_02014</name>
</gene>
<comment type="subcellular location">
    <subcellularLocation>
        <location evidence="1">Nucleus</location>
    </subcellularLocation>
</comment>
<dbReference type="GO" id="GO:0003824">
    <property type="term" value="F:catalytic activity"/>
    <property type="evidence" value="ECO:0007669"/>
    <property type="project" value="InterPro"/>
</dbReference>
<keyword evidence="5" id="KW-1185">Reference proteome</keyword>
<dbReference type="PANTHER" id="PTHR15074:SF0">
    <property type="entry name" value="METHYL-CPG-BINDING DOMAIN PROTEIN 4-LIKE PROTEIN"/>
    <property type="match status" value="1"/>
</dbReference>
<evidence type="ECO:0000256" key="3">
    <source>
        <dbReference type="SAM" id="MobiDB-lite"/>
    </source>
</evidence>
<name>A0A168KYS7_CORDF</name>
<dbReference type="SUPFAM" id="SSF48150">
    <property type="entry name" value="DNA-glycosylase"/>
    <property type="match status" value="1"/>
</dbReference>
<evidence type="ECO:0000313" key="5">
    <source>
        <dbReference type="Proteomes" id="UP000076881"/>
    </source>
</evidence>
<keyword evidence="2" id="KW-0539">Nucleus</keyword>
<protein>
    <submittedName>
        <fullName evidence="4">Pre-mRNA splicing factor</fullName>
    </submittedName>
</protein>
<organism evidence="4 5">
    <name type="scientific">Akanthomyces lecanii RCEF 1005</name>
    <dbReference type="NCBI Taxonomy" id="1081108"/>
    <lineage>
        <taxon>Eukaryota</taxon>
        <taxon>Fungi</taxon>
        <taxon>Dikarya</taxon>
        <taxon>Ascomycota</taxon>
        <taxon>Pezizomycotina</taxon>
        <taxon>Sordariomycetes</taxon>
        <taxon>Hypocreomycetidae</taxon>
        <taxon>Hypocreales</taxon>
        <taxon>Cordycipitaceae</taxon>
        <taxon>Akanthomyces</taxon>
        <taxon>Cordyceps confragosa</taxon>
    </lineage>
</organism>
<dbReference type="AlphaFoldDB" id="A0A168KYS7"/>
<feature type="region of interest" description="Disordered" evidence="3">
    <location>
        <begin position="100"/>
        <end position="123"/>
    </location>
</feature>
<dbReference type="Gene3D" id="1.10.340.30">
    <property type="entry name" value="Hypothetical protein, domain 2"/>
    <property type="match status" value="1"/>
</dbReference>
<proteinExistence type="predicted"/>
<dbReference type="STRING" id="1081108.A0A168KYS7"/>
<evidence type="ECO:0000256" key="2">
    <source>
        <dbReference type="ARBA" id="ARBA00023242"/>
    </source>
</evidence>
<comment type="caution">
    <text evidence="4">The sequence shown here is derived from an EMBL/GenBank/DDBJ whole genome shotgun (WGS) entry which is preliminary data.</text>
</comment>
<dbReference type="GO" id="GO:0006281">
    <property type="term" value="P:DNA repair"/>
    <property type="evidence" value="ECO:0007669"/>
    <property type="project" value="InterPro"/>
</dbReference>
<dbReference type="Proteomes" id="UP000076881">
    <property type="component" value="Unassembled WGS sequence"/>
</dbReference>
<accession>A0A168KYS7</accession>
<dbReference type="EMBL" id="AZHF01000001">
    <property type="protein sequence ID" value="OAA82469.1"/>
    <property type="molecule type" value="Genomic_DNA"/>
</dbReference>
<sequence length="454" mass="51026">MAPRFGDRILQVFDVPPDAYEFLVSILENRTASPDDLKLIFNESLVAGAEAWYHELHHALQRSSSIPSPSPAESGNPSEKPWAATDRLIEKAKSLAREATSGLLQGPRAVESQKKNKATKAAKRTADAASSHYWCQGGDSDDVFTPTKRSRLAGLPSTSISRLNANAPSLRPFCFYPEELGESQLSSVHTNVGTSPYFTTPTRTPRPVVSRPSPGTVSCIPFPPLSAESFGIIQEQVAHEPFWLLIVVTFLIKTKGEHAIPTFLRVKERFPAPCDVANPDNAMEILDMIKHLGLCQNRLGFMQKYAQYFMFDPPRPGIRHRVSKYDTREVGQALKKQADAHAEDVTDGWEIGHMTQGPYAIDSWRIFCRDVLLGRARDWNGKGAKGEFQPEWMRVLPADKELRAYLRWMWMREGWEWDPATGERTVLREEMRQAVEGGRVEYDIYGGLQIVGEQ</sequence>
<dbReference type="GO" id="GO:0003677">
    <property type="term" value="F:DNA binding"/>
    <property type="evidence" value="ECO:0007669"/>
    <property type="project" value="InterPro"/>
</dbReference>
<dbReference type="InterPro" id="IPR045138">
    <property type="entry name" value="MeCP2/MBD4"/>
</dbReference>
<reference evidence="4 5" key="1">
    <citation type="journal article" date="2016" name="Genome Biol. Evol.">
        <title>Divergent and convergent evolution of fungal pathogenicity.</title>
        <authorList>
            <person name="Shang Y."/>
            <person name="Xiao G."/>
            <person name="Zheng P."/>
            <person name="Cen K."/>
            <person name="Zhan S."/>
            <person name="Wang C."/>
        </authorList>
    </citation>
    <scope>NUCLEOTIDE SEQUENCE [LARGE SCALE GENOMIC DNA]</scope>
    <source>
        <strain evidence="4 5">RCEF 1005</strain>
    </source>
</reference>
<evidence type="ECO:0000313" key="4">
    <source>
        <dbReference type="EMBL" id="OAA82469.1"/>
    </source>
</evidence>
<dbReference type="PANTHER" id="PTHR15074">
    <property type="entry name" value="METHYL-CPG-BINDING PROTEIN"/>
    <property type="match status" value="1"/>
</dbReference>
<dbReference type="OrthoDB" id="10265068at2759"/>